<protein>
    <submittedName>
        <fullName evidence="2">Uncharacterized protein</fullName>
    </submittedName>
</protein>
<evidence type="ECO:0000313" key="3">
    <source>
        <dbReference type="Proteomes" id="UP000031338"/>
    </source>
</evidence>
<dbReference type="AlphaFoldDB" id="A0A0B8Z7I2"/>
<keyword evidence="1" id="KW-0812">Transmembrane</keyword>
<dbReference type="EMBL" id="JRVC01000032">
    <property type="protein sequence ID" value="KHS42210.1"/>
    <property type="molecule type" value="Genomic_DNA"/>
</dbReference>
<reference evidence="2 3" key="1">
    <citation type="submission" date="2014-10" db="EMBL/GenBank/DDBJ databases">
        <title>Draft genome sequence of Novosphingobium subterraneum DSM 12447.</title>
        <authorList>
            <person name="Gan H.M."/>
            <person name="Gan H.Y."/>
            <person name="Savka M.A."/>
        </authorList>
    </citation>
    <scope>NUCLEOTIDE SEQUENCE [LARGE SCALE GENOMIC DNA]</scope>
    <source>
        <strain evidence="2 3">DSM 12447</strain>
    </source>
</reference>
<comment type="caution">
    <text evidence="2">The sequence shown here is derived from an EMBL/GenBank/DDBJ whole genome shotgun (WGS) entry which is preliminary data.</text>
</comment>
<accession>A0A0B8Z7I2</accession>
<feature type="transmembrane region" description="Helical" evidence="1">
    <location>
        <begin position="25"/>
        <end position="49"/>
    </location>
</feature>
<organism evidence="2 3">
    <name type="scientific">Novosphingobium subterraneum</name>
    <dbReference type="NCBI Taxonomy" id="48936"/>
    <lineage>
        <taxon>Bacteria</taxon>
        <taxon>Pseudomonadati</taxon>
        <taxon>Pseudomonadota</taxon>
        <taxon>Alphaproteobacteria</taxon>
        <taxon>Sphingomonadales</taxon>
        <taxon>Sphingomonadaceae</taxon>
        <taxon>Novosphingobium</taxon>
    </lineage>
</organism>
<dbReference type="RefSeq" id="WP_052242730.1">
    <property type="nucleotide sequence ID" value="NZ_JRVC01000032.1"/>
</dbReference>
<keyword evidence="3" id="KW-1185">Reference proteome</keyword>
<dbReference type="PATRIC" id="fig|48936.3.peg.4370"/>
<keyword evidence="1" id="KW-1133">Transmembrane helix</keyword>
<dbReference type="Proteomes" id="UP000031338">
    <property type="component" value="Unassembled WGS sequence"/>
</dbReference>
<feature type="transmembrane region" description="Helical" evidence="1">
    <location>
        <begin position="83"/>
        <end position="100"/>
    </location>
</feature>
<keyword evidence="1" id="KW-0472">Membrane</keyword>
<dbReference type="STRING" id="48936.NJ75_04338"/>
<name>A0A0B8Z7I2_9SPHN</name>
<evidence type="ECO:0000313" key="2">
    <source>
        <dbReference type="EMBL" id="KHS42210.1"/>
    </source>
</evidence>
<gene>
    <name evidence="2" type="ORF">NJ75_04338</name>
</gene>
<evidence type="ECO:0000256" key="1">
    <source>
        <dbReference type="SAM" id="Phobius"/>
    </source>
</evidence>
<sequence length="120" mass="13256">MIRHPALARLVPSCVQVQDTCHMGLCLAGWLLTNICCTGAIWLGLFIVLGEFTLTGTLLHLDNFASRYLAAEAAHQAHLRDRFWIASAVLFLGLAVLRAGSLPRWHAERAQTPSKERLHG</sequence>
<proteinExistence type="predicted"/>